<dbReference type="GeneID" id="6077295"/>
<dbReference type="EMBL" id="DS547103">
    <property type="protein sequence ID" value="EDR07802.1"/>
    <property type="molecule type" value="Genomic_DNA"/>
</dbReference>
<accession>B0DBZ1</accession>
<dbReference type="AlphaFoldDB" id="B0DBZ1"/>
<dbReference type="Proteomes" id="UP000001194">
    <property type="component" value="Unassembled WGS sequence"/>
</dbReference>
<keyword evidence="2" id="KW-1185">Reference proteome</keyword>
<dbReference type="KEGG" id="lbc:LACBIDRAFT_327512"/>
<gene>
    <name evidence="1" type="ORF">LACBIDRAFT_327512</name>
</gene>
<sequence>MLMYPSLLASIWLPGQFELTSRLRREEAAAKQSQTFQRGKLSYIVSQASQGRCKAVLKVRRAHHLPKIQVSSRWSVALCNRADRGAAASIVGSVAAAKCYSSYQCYQALIDRDWELRSIFAPHLPIETSPHQSIHGDKREGHYQRRCHITPRHENAPPSFHSLVSWANGDRKEGEAKYSKEDERGEQAVTAVVLGVSEEKSGGETESGIDKRHKWTLQHPQVVTRNAIARPLNTAARSHRSFKSWSSTVLEHNPMF</sequence>
<evidence type="ECO:0000313" key="1">
    <source>
        <dbReference type="EMBL" id="EDR07802.1"/>
    </source>
</evidence>
<evidence type="ECO:0000313" key="2">
    <source>
        <dbReference type="Proteomes" id="UP000001194"/>
    </source>
</evidence>
<protein>
    <submittedName>
        <fullName evidence="1">Predicted protein</fullName>
    </submittedName>
</protein>
<dbReference type="HOGENOM" id="CLU_1086134_0_0_1"/>
<dbReference type="RefSeq" id="XP_001881591.1">
    <property type="nucleotide sequence ID" value="XM_001881556.1"/>
</dbReference>
<reference evidence="1 2" key="1">
    <citation type="journal article" date="2008" name="Nature">
        <title>The genome of Laccaria bicolor provides insights into mycorrhizal symbiosis.</title>
        <authorList>
            <person name="Martin F."/>
            <person name="Aerts A."/>
            <person name="Ahren D."/>
            <person name="Brun A."/>
            <person name="Danchin E.G.J."/>
            <person name="Duchaussoy F."/>
            <person name="Gibon J."/>
            <person name="Kohler A."/>
            <person name="Lindquist E."/>
            <person name="Pereda V."/>
            <person name="Salamov A."/>
            <person name="Shapiro H.J."/>
            <person name="Wuyts J."/>
            <person name="Blaudez D."/>
            <person name="Buee M."/>
            <person name="Brokstein P."/>
            <person name="Canbaeck B."/>
            <person name="Cohen D."/>
            <person name="Courty P.E."/>
            <person name="Coutinho P.M."/>
            <person name="Delaruelle C."/>
            <person name="Detter J.C."/>
            <person name="Deveau A."/>
            <person name="DiFazio S."/>
            <person name="Duplessis S."/>
            <person name="Fraissinet-Tachet L."/>
            <person name="Lucic E."/>
            <person name="Frey-Klett P."/>
            <person name="Fourrey C."/>
            <person name="Feussner I."/>
            <person name="Gay G."/>
            <person name="Grimwood J."/>
            <person name="Hoegger P.J."/>
            <person name="Jain P."/>
            <person name="Kilaru S."/>
            <person name="Labbe J."/>
            <person name="Lin Y.C."/>
            <person name="Legue V."/>
            <person name="Le Tacon F."/>
            <person name="Marmeisse R."/>
            <person name="Melayah D."/>
            <person name="Montanini B."/>
            <person name="Muratet M."/>
            <person name="Nehls U."/>
            <person name="Niculita-Hirzel H."/>
            <person name="Oudot-Le Secq M.P."/>
            <person name="Peter M."/>
            <person name="Quesneville H."/>
            <person name="Rajashekar B."/>
            <person name="Reich M."/>
            <person name="Rouhier N."/>
            <person name="Schmutz J."/>
            <person name="Yin T."/>
            <person name="Chalot M."/>
            <person name="Henrissat B."/>
            <person name="Kuees U."/>
            <person name="Lucas S."/>
            <person name="Van de Peer Y."/>
            <person name="Podila G.K."/>
            <person name="Polle A."/>
            <person name="Pukkila P.J."/>
            <person name="Richardson P.M."/>
            <person name="Rouze P."/>
            <person name="Sanders I.R."/>
            <person name="Stajich J.E."/>
            <person name="Tunlid A."/>
            <person name="Tuskan G."/>
            <person name="Grigoriev I.V."/>
        </authorList>
    </citation>
    <scope>NUCLEOTIDE SEQUENCE [LARGE SCALE GENOMIC DNA]</scope>
    <source>
        <strain evidence="2">S238N-H82 / ATCC MYA-4686</strain>
    </source>
</reference>
<organism evidence="2">
    <name type="scientific">Laccaria bicolor (strain S238N-H82 / ATCC MYA-4686)</name>
    <name type="common">Bicoloured deceiver</name>
    <name type="synonym">Laccaria laccata var. bicolor</name>
    <dbReference type="NCBI Taxonomy" id="486041"/>
    <lineage>
        <taxon>Eukaryota</taxon>
        <taxon>Fungi</taxon>
        <taxon>Dikarya</taxon>
        <taxon>Basidiomycota</taxon>
        <taxon>Agaricomycotina</taxon>
        <taxon>Agaricomycetes</taxon>
        <taxon>Agaricomycetidae</taxon>
        <taxon>Agaricales</taxon>
        <taxon>Agaricineae</taxon>
        <taxon>Hydnangiaceae</taxon>
        <taxon>Laccaria</taxon>
    </lineage>
</organism>
<proteinExistence type="predicted"/>
<dbReference type="InParanoid" id="B0DBZ1"/>
<name>B0DBZ1_LACBS</name>